<comment type="subunit">
    <text evidence="4">Binds to mitochondrial small subunit 15S rRNA.</text>
</comment>
<gene>
    <name evidence="7" type="ORF">SLS60_007923</name>
</gene>
<feature type="compositionally biased region" description="Polar residues" evidence="6">
    <location>
        <begin position="1000"/>
        <end position="1009"/>
    </location>
</feature>
<evidence type="ECO:0000256" key="1">
    <source>
        <dbReference type="ARBA" id="ARBA00006192"/>
    </source>
</evidence>
<comment type="function">
    <text evidence="3">Regulates mitochondrial small subunit maturation by controlling 15S rRNA 5'-end processing. Localizes to the 5' precursor of the 15S rRNA in a position that is subsequently occupied by mS47 in the mature yeast mtSSU. Uses structure and sequence-specific RNA recognition, binding to a single-stranded region of the precursor and specifically recognizing bases -6 to -1. The exchange of Ccm1 for mS47 is coupled to the irreversible removal of precursor rRNA that is accompanied by conformational changes of the mitoribosomal proteins uS5m and mS26. These conformational changes signal completion of 5'-end rRNA processing through protection of the mature 5'-end of the 15S rRNA and stabilization of mS47. The removal of the 5' precursor together with the dissociation of Ccm1 may be catalyzed by the 5'-3' exoribonuclease Pet127. Involved in the specific removal of group I introns in mitochondrial encoded transcripts.</text>
</comment>
<organism evidence="7 8">
    <name type="scientific">Paraconiothyrium brasiliense</name>
    <dbReference type="NCBI Taxonomy" id="300254"/>
    <lineage>
        <taxon>Eukaryota</taxon>
        <taxon>Fungi</taxon>
        <taxon>Dikarya</taxon>
        <taxon>Ascomycota</taxon>
        <taxon>Pezizomycotina</taxon>
        <taxon>Dothideomycetes</taxon>
        <taxon>Pleosporomycetidae</taxon>
        <taxon>Pleosporales</taxon>
        <taxon>Massarineae</taxon>
        <taxon>Didymosphaeriaceae</taxon>
        <taxon>Paraconiothyrium</taxon>
    </lineage>
</organism>
<dbReference type="Gene3D" id="1.25.40.10">
    <property type="entry name" value="Tetratricopeptide repeat domain"/>
    <property type="match status" value="4"/>
</dbReference>
<evidence type="ECO:0008006" key="9">
    <source>
        <dbReference type="Google" id="ProtNLM"/>
    </source>
</evidence>
<comment type="caution">
    <text evidence="7">The sequence shown here is derived from an EMBL/GenBank/DDBJ whole genome shotgun (WGS) entry which is preliminary data.</text>
</comment>
<evidence type="ECO:0000313" key="8">
    <source>
        <dbReference type="Proteomes" id="UP001521785"/>
    </source>
</evidence>
<dbReference type="PANTHER" id="PTHR47936:SF1">
    <property type="entry name" value="PENTATRICOPEPTIDE REPEAT-CONTAINING PROTEIN GUN1, CHLOROPLASTIC"/>
    <property type="match status" value="1"/>
</dbReference>
<evidence type="ECO:0000256" key="3">
    <source>
        <dbReference type="ARBA" id="ARBA00044493"/>
    </source>
</evidence>
<evidence type="ECO:0000256" key="5">
    <source>
        <dbReference type="PROSITE-ProRule" id="PRU00708"/>
    </source>
</evidence>
<dbReference type="InterPro" id="IPR011990">
    <property type="entry name" value="TPR-like_helical_dom_sf"/>
</dbReference>
<feature type="compositionally biased region" description="Basic and acidic residues" evidence="6">
    <location>
        <begin position="46"/>
        <end position="59"/>
    </location>
</feature>
<dbReference type="PROSITE" id="PS51375">
    <property type="entry name" value="PPR"/>
    <property type="match status" value="4"/>
</dbReference>
<comment type="similarity">
    <text evidence="1">Belongs to the CCM1 family.</text>
</comment>
<evidence type="ECO:0000256" key="2">
    <source>
        <dbReference type="ARBA" id="ARBA00022737"/>
    </source>
</evidence>
<feature type="repeat" description="PPR" evidence="5">
    <location>
        <begin position="463"/>
        <end position="497"/>
    </location>
</feature>
<evidence type="ECO:0000256" key="4">
    <source>
        <dbReference type="ARBA" id="ARBA00044511"/>
    </source>
</evidence>
<sequence length="1009" mass="113889">MMRSYVCQQCRLQLFRRFATPRHPQLEPKATIVSFRKNPNAPQTNHEAREPPEDAHNEDTAAQEGRSQKLRVRYKERGQETDLAQGHTTYTEGNGVVGRYSRGARPAGQHRQHQQHQYREETLASGSDATRPVAQAINGFLKGNNVKSAWDVFDTTYTSRDVPALSDPPLSDIPLLTGGIIFTRLAQSISMAFAQGNDQVPTPTEVLFRFEQLDIVPEGIWKQTIAQLTYQFLLSMAPAEQRPASASTSATERGTEAILVELLSLWKLFFQRHGTQQDRDPLESISSEWKTIPEAEVRFEVGKNYGARLQQFHPTHPTGPELQYSAINIFNYFYGETQPARTIPDALRQQNQPFLRLLTSTLAGSNIVVAFKHAEVNAQIKSLGEEYRRSIAAQMDLAPSLARRLNGLDPSATPEEKASYLQESFLKRIGKQVMMQSNVRGLEMIWEEVESTYKISDAKPLIPPPVYNAFLSGFMTLFQPDHAVKVWNHMIAHGVKPDMETWNAMLMGCAKAKDLAGLNAVWDRMLRSGLEPDQRCWTTRVHSTIGTHFQVEAGLVILDEMGKRWLSAENAMEDSSKAKGGRNRQSSAKLVNNTTKPAIGVINGAVDAIAQLPLKGKVLSHRSKGMTFETKVSYVHKILQWAGNFGIKPDARTYNALIKLYLEGNDFPTTFKLLRQMEKEGIEGDLATHTMLLRAAFDNQKFDNLSHQEQADRVLGLFDQLEQGGLKPNTYVYQIAVDRLLKNFKNYNGVRAVIDHMMGRGFAVSPQIYTSLVTHYFQQDPPAIREIDSLVTRILGPPAAPTDRFLFDRLIEGYARVGEIASMMTVLTKMSAHGKRPSFVALIEVVKALYKVGKWDRARAIVRDVQLGTGVAKDAPTNMHQVDRDQFFYVIRTLAPELLESLAGEYFSAPINTRSDRVAQAMQGDGYEQPQAPHEHELYEQQHYNHREHEQVPYEETQTSYQQTLNRQTPYQQTPEVDTEYVNAEHDGYLSDEPMAPHYQLTSAGNRQK</sequence>
<dbReference type="Pfam" id="PF13041">
    <property type="entry name" value="PPR_2"/>
    <property type="match status" value="2"/>
</dbReference>
<feature type="region of interest" description="Disordered" evidence="6">
    <location>
        <begin position="26"/>
        <end position="68"/>
    </location>
</feature>
<feature type="region of interest" description="Disordered" evidence="6">
    <location>
        <begin position="103"/>
        <end position="127"/>
    </location>
</feature>
<reference evidence="7 8" key="1">
    <citation type="submission" date="2024-02" db="EMBL/GenBank/DDBJ databases">
        <title>De novo assembly and annotation of 12 fungi associated with fruit tree decline syndrome in Ontario, Canada.</title>
        <authorList>
            <person name="Sulman M."/>
            <person name="Ellouze W."/>
            <person name="Ilyukhin E."/>
        </authorList>
    </citation>
    <scope>NUCLEOTIDE SEQUENCE [LARGE SCALE GENOMIC DNA]</scope>
    <source>
        <strain evidence="7 8">M42-189</strain>
    </source>
</reference>
<evidence type="ECO:0000256" key="6">
    <source>
        <dbReference type="SAM" id="MobiDB-lite"/>
    </source>
</evidence>
<keyword evidence="8" id="KW-1185">Reference proteome</keyword>
<feature type="repeat" description="PPR" evidence="5">
    <location>
        <begin position="803"/>
        <end position="837"/>
    </location>
</feature>
<protein>
    <recommendedName>
        <fullName evidence="9">Pentatricopeptide repeat protein</fullName>
    </recommendedName>
</protein>
<dbReference type="NCBIfam" id="TIGR00756">
    <property type="entry name" value="PPR"/>
    <property type="match status" value="3"/>
</dbReference>
<feature type="repeat" description="PPR" evidence="5">
    <location>
        <begin position="498"/>
        <end position="532"/>
    </location>
</feature>
<keyword evidence="2" id="KW-0677">Repeat</keyword>
<proteinExistence type="inferred from homology"/>
<evidence type="ECO:0000313" key="7">
    <source>
        <dbReference type="EMBL" id="KAL1598781.1"/>
    </source>
</evidence>
<feature type="repeat" description="PPR" evidence="5">
    <location>
        <begin position="650"/>
        <end position="684"/>
    </location>
</feature>
<name>A0ABR3R2X9_9PLEO</name>
<accession>A0ABR3R2X9</accession>
<feature type="region of interest" description="Disordered" evidence="6">
    <location>
        <begin position="949"/>
        <end position="1009"/>
    </location>
</feature>
<dbReference type="PANTHER" id="PTHR47936">
    <property type="entry name" value="PPR_LONG DOMAIN-CONTAINING PROTEIN"/>
    <property type="match status" value="1"/>
</dbReference>
<dbReference type="EMBL" id="JAKJXO020000011">
    <property type="protein sequence ID" value="KAL1598781.1"/>
    <property type="molecule type" value="Genomic_DNA"/>
</dbReference>
<dbReference type="Proteomes" id="UP001521785">
    <property type="component" value="Unassembled WGS sequence"/>
</dbReference>
<feature type="compositionally biased region" description="Polar residues" evidence="6">
    <location>
        <begin position="956"/>
        <end position="976"/>
    </location>
</feature>
<dbReference type="InterPro" id="IPR002885">
    <property type="entry name" value="PPR_rpt"/>
</dbReference>